<sequence>MILGTSTVEGNIRFGNSRAKFLCVVKMFIYVHIEQAERDLKRLQEHDLKGNIADFSAVAPAAAGAQTCAPERARRHREM</sequence>
<keyword evidence="2" id="KW-1185">Reference proteome</keyword>
<reference evidence="1 2" key="1">
    <citation type="submission" date="2020-10" db="EMBL/GenBank/DDBJ databases">
        <title>Genome sequencing of Massilia sp. LPB0304.</title>
        <authorList>
            <person name="Kim J."/>
        </authorList>
    </citation>
    <scope>NUCLEOTIDE SEQUENCE [LARGE SCALE GENOMIC DNA]</scope>
    <source>
        <strain evidence="1 2">LPB0304</strain>
    </source>
</reference>
<dbReference type="EMBL" id="CP062941">
    <property type="protein sequence ID" value="QOL47923.1"/>
    <property type="molecule type" value="Genomic_DNA"/>
</dbReference>
<dbReference type="Proteomes" id="UP000593875">
    <property type="component" value="Chromosome"/>
</dbReference>
<proteinExistence type="predicted"/>
<dbReference type="AlphaFoldDB" id="A0A7L9TYS3"/>
<evidence type="ECO:0000313" key="1">
    <source>
        <dbReference type="EMBL" id="QOL47923.1"/>
    </source>
</evidence>
<accession>A0A7L9TYS3</accession>
<protein>
    <submittedName>
        <fullName evidence="1">Uncharacterized protein</fullName>
    </submittedName>
</protein>
<organism evidence="1 2">
    <name type="scientific">Massilia litorea</name>
    <dbReference type="NCBI Taxonomy" id="2769491"/>
    <lineage>
        <taxon>Bacteria</taxon>
        <taxon>Pseudomonadati</taxon>
        <taxon>Pseudomonadota</taxon>
        <taxon>Betaproteobacteria</taxon>
        <taxon>Burkholderiales</taxon>
        <taxon>Oxalobacteraceae</taxon>
        <taxon>Telluria group</taxon>
        <taxon>Massilia</taxon>
    </lineage>
</organism>
<dbReference type="RefSeq" id="WP_193684977.1">
    <property type="nucleotide sequence ID" value="NZ_CP062941.1"/>
</dbReference>
<evidence type="ECO:0000313" key="2">
    <source>
        <dbReference type="Proteomes" id="UP000593875"/>
    </source>
</evidence>
<gene>
    <name evidence="1" type="ORF">LPB04_12925</name>
</gene>
<dbReference type="KEGG" id="mlir:LPB04_12925"/>
<name>A0A7L9TYS3_9BURK</name>